<feature type="region of interest" description="Disordered" evidence="1">
    <location>
        <begin position="59"/>
        <end position="80"/>
    </location>
</feature>
<evidence type="ECO:0000313" key="2">
    <source>
        <dbReference type="EMBL" id="KAG1523194.1"/>
    </source>
</evidence>
<gene>
    <name evidence="2" type="ORF">G6F51_014541</name>
</gene>
<comment type="caution">
    <text evidence="2">The sequence shown here is derived from an EMBL/GenBank/DDBJ whole genome shotgun (WGS) entry which is preliminary data.</text>
</comment>
<reference evidence="2" key="1">
    <citation type="journal article" date="2020" name="Microb. Genom.">
        <title>Genetic diversity of clinical and environmental Mucorales isolates obtained from an investigation of mucormycosis cases among solid organ transplant recipients.</title>
        <authorList>
            <person name="Nguyen M.H."/>
            <person name="Kaul D."/>
            <person name="Muto C."/>
            <person name="Cheng S.J."/>
            <person name="Richter R.A."/>
            <person name="Bruno V.M."/>
            <person name="Liu G."/>
            <person name="Beyhan S."/>
            <person name="Sundermann A.J."/>
            <person name="Mounaud S."/>
            <person name="Pasculle A.W."/>
            <person name="Nierman W.C."/>
            <person name="Driscoll E."/>
            <person name="Cumbie R."/>
            <person name="Clancy C.J."/>
            <person name="Dupont C.L."/>
        </authorList>
    </citation>
    <scope>NUCLEOTIDE SEQUENCE</scope>
    <source>
        <strain evidence="2">GL16</strain>
    </source>
</reference>
<accession>A0A9P6XLJ9</accession>
<proteinExistence type="predicted"/>
<dbReference type="AlphaFoldDB" id="A0A9P6XLJ9"/>
<dbReference type="EMBL" id="JAANIT010011705">
    <property type="protein sequence ID" value="KAG1523194.1"/>
    <property type="molecule type" value="Genomic_DNA"/>
</dbReference>
<dbReference type="Proteomes" id="UP000717996">
    <property type="component" value="Unassembled WGS sequence"/>
</dbReference>
<evidence type="ECO:0000256" key="1">
    <source>
        <dbReference type="SAM" id="MobiDB-lite"/>
    </source>
</evidence>
<evidence type="ECO:0000313" key="3">
    <source>
        <dbReference type="Proteomes" id="UP000717996"/>
    </source>
</evidence>
<name>A0A9P6XLJ9_RHIOR</name>
<organism evidence="2 3">
    <name type="scientific">Rhizopus oryzae</name>
    <name type="common">Mucormycosis agent</name>
    <name type="synonym">Rhizopus arrhizus var. delemar</name>
    <dbReference type="NCBI Taxonomy" id="64495"/>
    <lineage>
        <taxon>Eukaryota</taxon>
        <taxon>Fungi</taxon>
        <taxon>Fungi incertae sedis</taxon>
        <taxon>Mucoromycota</taxon>
        <taxon>Mucoromycotina</taxon>
        <taxon>Mucoromycetes</taxon>
        <taxon>Mucorales</taxon>
        <taxon>Mucorineae</taxon>
        <taxon>Rhizopodaceae</taxon>
        <taxon>Rhizopus</taxon>
    </lineage>
</organism>
<protein>
    <submittedName>
        <fullName evidence="2">Uncharacterized protein</fullName>
    </submittedName>
</protein>
<sequence>MVPTVMIIGPIVHTDCAASGYSNSITIDHSNTTAAALKWNLSTSQPPAMLPMVAPMPNTPAASGIHDSATPVTCTRVGAR</sequence>